<evidence type="ECO:0000313" key="11">
    <source>
        <dbReference type="EMBL" id="AUG32025.1"/>
    </source>
</evidence>
<name>A0A2H4ZNB0_9EUKA</name>
<dbReference type="GO" id="GO:0020037">
    <property type="term" value="F:heme binding"/>
    <property type="evidence" value="ECO:0007669"/>
    <property type="project" value="InterPro"/>
</dbReference>
<keyword evidence="4 8" id="KW-0479">Metal-binding</keyword>
<organism evidence="11">
    <name type="scientific">Paulinella longichromatophora</name>
    <dbReference type="NCBI Taxonomy" id="1708747"/>
    <lineage>
        <taxon>Eukaryota</taxon>
        <taxon>Sar</taxon>
        <taxon>Rhizaria</taxon>
        <taxon>Cercozoa</taxon>
        <taxon>Imbricatea</taxon>
        <taxon>Silicofilosea</taxon>
        <taxon>Euglyphida</taxon>
        <taxon>Paulinellidae</taxon>
        <taxon>Paulinella</taxon>
    </lineage>
</organism>
<evidence type="ECO:0000256" key="4">
    <source>
        <dbReference type="ARBA" id="ARBA00022723"/>
    </source>
</evidence>
<keyword evidence="11" id="KW-0934">Plastid</keyword>
<evidence type="ECO:0000256" key="9">
    <source>
        <dbReference type="SAM" id="SignalP"/>
    </source>
</evidence>
<gene>
    <name evidence="11" type="ORF">PLO_008</name>
</gene>
<evidence type="ECO:0000256" key="7">
    <source>
        <dbReference type="ARBA" id="ARBA00023078"/>
    </source>
</evidence>
<dbReference type="InterPro" id="IPR023655">
    <property type="entry name" value="Cyt_C6"/>
</dbReference>
<keyword evidence="9" id="KW-0732">Signal</keyword>
<dbReference type="PANTHER" id="PTHR34688:SF2">
    <property type="entry name" value="CYTOCHROME C6, CHLOROPLASTIC"/>
    <property type="match status" value="1"/>
</dbReference>
<protein>
    <submittedName>
        <fullName evidence="11">Cytochrome C</fullName>
    </submittedName>
</protein>
<comment type="similarity">
    <text evidence="1">Belongs to the cytochrome c family. PetJ subfamily.</text>
</comment>
<dbReference type="InterPro" id="IPR036909">
    <property type="entry name" value="Cyt_c-like_dom_sf"/>
</dbReference>
<dbReference type="InterPro" id="IPR009056">
    <property type="entry name" value="Cyt_c-like_dom"/>
</dbReference>
<keyword evidence="5" id="KW-0249">Electron transport</keyword>
<keyword evidence="7" id="KW-0793">Thylakoid</keyword>
<dbReference type="PANTHER" id="PTHR34688">
    <property type="entry name" value="CYTOCHROME C6, CHLOROPLASTIC"/>
    <property type="match status" value="1"/>
</dbReference>
<evidence type="ECO:0000256" key="8">
    <source>
        <dbReference type="PROSITE-ProRule" id="PRU00433"/>
    </source>
</evidence>
<feature type="chain" id="PRO_5014183029" evidence="9">
    <location>
        <begin position="21"/>
        <end position="112"/>
    </location>
</feature>
<dbReference type="PROSITE" id="PS51007">
    <property type="entry name" value="CYTC"/>
    <property type="match status" value="1"/>
</dbReference>
<dbReference type="Pfam" id="PF13442">
    <property type="entry name" value="Cytochrome_CBB3"/>
    <property type="match status" value="1"/>
</dbReference>
<dbReference type="EMBL" id="MG264610">
    <property type="protein sequence ID" value="AUG32025.1"/>
    <property type="molecule type" value="Genomic_DNA"/>
</dbReference>
<keyword evidence="6 8" id="KW-0408">Iron</keyword>
<evidence type="ECO:0000256" key="1">
    <source>
        <dbReference type="ARBA" id="ARBA00009650"/>
    </source>
</evidence>
<dbReference type="AlphaFoldDB" id="A0A2H4ZNB0"/>
<dbReference type="SUPFAM" id="SSF46626">
    <property type="entry name" value="Cytochrome c"/>
    <property type="match status" value="1"/>
</dbReference>
<evidence type="ECO:0000256" key="6">
    <source>
        <dbReference type="ARBA" id="ARBA00023004"/>
    </source>
</evidence>
<evidence type="ECO:0000256" key="3">
    <source>
        <dbReference type="ARBA" id="ARBA00022617"/>
    </source>
</evidence>
<dbReference type="Gene3D" id="1.10.760.10">
    <property type="entry name" value="Cytochrome c-like domain"/>
    <property type="match status" value="1"/>
</dbReference>
<keyword evidence="2" id="KW-0813">Transport</keyword>
<evidence type="ECO:0000256" key="2">
    <source>
        <dbReference type="ARBA" id="ARBA00022448"/>
    </source>
</evidence>
<sequence>MTSYILLVLLMLSMAMPVFSLDGSDALSTGAHLFENHCVGCHANGKNIIRRSKTLFKSDLCKQSIFDIQSIATIARAGIGQMTGYESELNFNEAQEISSWIYLQALNDWDEK</sequence>
<evidence type="ECO:0000256" key="5">
    <source>
        <dbReference type="ARBA" id="ARBA00022982"/>
    </source>
</evidence>
<feature type="domain" description="Cytochrome c" evidence="10">
    <location>
        <begin position="25"/>
        <end position="105"/>
    </location>
</feature>
<accession>A0A2H4ZNB0</accession>
<proteinExistence type="inferred from homology"/>
<reference evidence="11" key="1">
    <citation type="submission" date="2017-10" db="EMBL/GenBank/DDBJ databases">
        <title>Paulinella longichromatophora chromatophore genome.</title>
        <authorList>
            <person name="Lhee D."/>
            <person name="Yoon H.S."/>
        </authorList>
    </citation>
    <scope>NUCLEOTIDE SEQUENCE</scope>
</reference>
<dbReference type="GO" id="GO:0009055">
    <property type="term" value="F:electron transfer activity"/>
    <property type="evidence" value="ECO:0007669"/>
    <property type="project" value="InterPro"/>
</dbReference>
<feature type="signal peptide" evidence="9">
    <location>
        <begin position="1"/>
        <end position="20"/>
    </location>
</feature>
<dbReference type="GO" id="GO:0005506">
    <property type="term" value="F:iron ion binding"/>
    <property type="evidence" value="ECO:0007669"/>
    <property type="project" value="InterPro"/>
</dbReference>
<keyword evidence="3 8" id="KW-0349">Heme</keyword>
<evidence type="ECO:0000259" key="10">
    <source>
        <dbReference type="PROSITE" id="PS51007"/>
    </source>
</evidence>
<geneLocation type="plastid" evidence="11"/>